<accession>A0AC61ND09</accession>
<name>A0AC61ND09_9BACT</name>
<organism evidence="1 2">
    <name type="scientific">Halosquirtibacter laminarini</name>
    <dbReference type="NCBI Taxonomy" id="3374600"/>
    <lineage>
        <taxon>Bacteria</taxon>
        <taxon>Pseudomonadati</taxon>
        <taxon>Bacteroidota</taxon>
        <taxon>Bacteroidia</taxon>
        <taxon>Marinilabiliales</taxon>
        <taxon>Prolixibacteraceae</taxon>
        <taxon>Halosquirtibacter</taxon>
    </lineage>
</organism>
<keyword evidence="2" id="KW-1185">Reference proteome</keyword>
<evidence type="ECO:0000313" key="1">
    <source>
        <dbReference type="EMBL" id="QZE13413.1"/>
    </source>
</evidence>
<proteinExistence type="predicted"/>
<dbReference type="Proteomes" id="UP000826212">
    <property type="component" value="Chromosome"/>
</dbReference>
<reference evidence="1" key="1">
    <citation type="submission" date="2021-08" db="EMBL/GenBank/DDBJ databases">
        <title>Novel anaerobic bacterium isolated from sea squirt in East Sea, Republic of Korea.</title>
        <authorList>
            <person name="Nguyen T.H."/>
            <person name="Li Z."/>
            <person name="Lee Y.-J."/>
            <person name="Ko J."/>
            <person name="Kim S.-G."/>
        </authorList>
    </citation>
    <scope>NUCLEOTIDE SEQUENCE</scope>
    <source>
        <strain evidence="1">KCTC 25031</strain>
    </source>
</reference>
<dbReference type="EMBL" id="CP081303">
    <property type="protein sequence ID" value="QZE13413.1"/>
    <property type="molecule type" value="Genomic_DNA"/>
</dbReference>
<protein>
    <submittedName>
        <fullName evidence="1">Sirohydrochlorin cobaltochelatase</fullName>
    </submittedName>
</protein>
<sequence length="303" mass="34002">MKNFFKNALLLALLTGLFASCSKDDDMVPTKKTNDKTAILLVTFGSSYTGPEKSFANIEEEVKKAYPNDDISWAFTSHIIRNKLIKNGVGPFKDIDSPEEAMKKLKESGYKKIVVQSLHVIPGSEFNDLKKKVEEFRSNNPTIKMPLGTPLMNTDDDMKQLCDIMVKKFAKEDQTVVMMGHGTKHEANDRYTRVGKFFKDKDKNFIVGTVEATPGITEVIADAKQLVSKNILLMPLMSVAGDHATNDMAADFDPKKDKVEDKSWKVLLQEEGYKVTPLMKGLADYDEVVSLWLEHLATAKKEL</sequence>
<gene>
    <name evidence="1" type="ORF">K4L44_12565</name>
</gene>
<evidence type="ECO:0000313" key="2">
    <source>
        <dbReference type="Proteomes" id="UP000826212"/>
    </source>
</evidence>